<sequence length="67" mass="7243">MSPTKKVPYLKASRKWLLESASHYISLALGSGGYLNGCSSPVRIPQDRCHIHGGRNIRGLGDKHGGI</sequence>
<reference evidence="1" key="1">
    <citation type="submission" date="2020-06" db="EMBL/GenBank/DDBJ databases">
        <authorList>
            <person name="Li T."/>
            <person name="Hu X."/>
            <person name="Zhang T."/>
            <person name="Song X."/>
            <person name="Zhang H."/>
            <person name="Dai N."/>
            <person name="Sheng W."/>
            <person name="Hou X."/>
            <person name="Wei L."/>
        </authorList>
    </citation>
    <scope>NUCLEOTIDE SEQUENCE</scope>
    <source>
        <strain evidence="1">G02</strain>
        <tissue evidence="1">Leaf</tissue>
    </source>
</reference>
<name>A0AAW2P6C1_SESRA</name>
<comment type="caution">
    <text evidence="1">The sequence shown here is derived from an EMBL/GenBank/DDBJ whole genome shotgun (WGS) entry which is preliminary data.</text>
</comment>
<proteinExistence type="predicted"/>
<accession>A0AAW2P6C1</accession>
<gene>
    <name evidence="1" type="ORF">Sradi_4194600</name>
</gene>
<dbReference type="EMBL" id="JACGWJ010000018">
    <property type="protein sequence ID" value="KAL0350454.1"/>
    <property type="molecule type" value="Genomic_DNA"/>
</dbReference>
<reference evidence="1" key="2">
    <citation type="journal article" date="2024" name="Plant">
        <title>Genomic evolution and insights into agronomic trait innovations of Sesamum species.</title>
        <authorList>
            <person name="Miao H."/>
            <person name="Wang L."/>
            <person name="Qu L."/>
            <person name="Liu H."/>
            <person name="Sun Y."/>
            <person name="Le M."/>
            <person name="Wang Q."/>
            <person name="Wei S."/>
            <person name="Zheng Y."/>
            <person name="Lin W."/>
            <person name="Duan Y."/>
            <person name="Cao H."/>
            <person name="Xiong S."/>
            <person name="Wang X."/>
            <person name="Wei L."/>
            <person name="Li C."/>
            <person name="Ma Q."/>
            <person name="Ju M."/>
            <person name="Zhao R."/>
            <person name="Li G."/>
            <person name="Mu C."/>
            <person name="Tian Q."/>
            <person name="Mei H."/>
            <person name="Zhang T."/>
            <person name="Gao T."/>
            <person name="Zhang H."/>
        </authorList>
    </citation>
    <scope>NUCLEOTIDE SEQUENCE</scope>
    <source>
        <strain evidence="1">G02</strain>
    </source>
</reference>
<organism evidence="1">
    <name type="scientific">Sesamum radiatum</name>
    <name type="common">Black benniseed</name>
    <dbReference type="NCBI Taxonomy" id="300843"/>
    <lineage>
        <taxon>Eukaryota</taxon>
        <taxon>Viridiplantae</taxon>
        <taxon>Streptophyta</taxon>
        <taxon>Embryophyta</taxon>
        <taxon>Tracheophyta</taxon>
        <taxon>Spermatophyta</taxon>
        <taxon>Magnoliopsida</taxon>
        <taxon>eudicotyledons</taxon>
        <taxon>Gunneridae</taxon>
        <taxon>Pentapetalae</taxon>
        <taxon>asterids</taxon>
        <taxon>lamiids</taxon>
        <taxon>Lamiales</taxon>
        <taxon>Pedaliaceae</taxon>
        <taxon>Sesamum</taxon>
    </lineage>
</organism>
<evidence type="ECO:0000313" key="1">
    <source>
        <dbReference type="EMBL" id="KAL0350454.1"/>
    </source>
</evidence>
<protein>
    <submittedName>
        <fullName evidence="1">Uncharacterized protein</fullName>
    </submittedName>
</protein>
<dbReference type="AlphaFoldDB" id="A0AAW2P6C1"/>